<dbReference type="SUPFAM" id="SSF75011">
    <property type="entry name" value="3-carboxy-cis,cis-mucoante lactonizing enzyme"/>
    <property type="match status" value="1"/>
</dbReference>
<dbReference type="InterPro" id="IPR011041">
    <property type="entry name" value="Quinoprot_gluc/sorb_DH_b-prop"/>
</dbReference>
<keyword evidence="1 3" id="KW-0853">WD repeat</keyword>
<dbReference type="CDD" id="cd00200">
    <property type="entry name" value="WD40"/>
    <property type="match status" value="2"/>
</dbReference>
<dbReference type="PANTHER" id="PTHR19879">
    <property type="entry name" value="TRANSCRIPTION INITIATION FACTOR TFIID"/>
    <property type="match status" value="1"/>
</dbReference>
<evidence type="ECO:0000259" key="4">
    <source>
        <dbReference type="PROSITE" id="PS50837"/>
    </source>
</evidence>
<dbReference type="PRINTS" id="PR00320">
    <property type="entry name" value="GPROTEINBRPT"/>
</dbReference>
<evidence type="ECO:0000256" key="1">
    <source>
        <dbReference type="ARBA" id="ARBA00022574"/>
    </source>
</evidence>
<dbReference type="Gene3D" id="2.130.10.10">
    <property type="entry name" value="YVTN repeat-like/Quinoprotein amine dehydrogenase"/>
    <property type="match status" value="6"/>
</dbReference>
<evidence type="ECO:0000313" key="6">
    <source>
        <dbReference type="Proteomes" id="UP000800035"/>
    </source>
</evidence>
<dbReference type="InterPro" id="IPR020472">
    <property type="entry name" value="WD40_PAC1"/>
</dbReference>
<feature type="repeat" description="WD" evidence="3">
    <location>
        <begin position="968"/>
        <end position="1009"/>
    </location>
</feature>
<feature type="repeat" description="WD" evidence="3">
    <location>
        <begin position="1053"/>
        <end position="1102"/>
    </location>
</feature>
<feature type="repeat" description="WD" evidence="3">
    <location>
        <begin position="1147"/>
        <end position="1188"/>
    </location>
</feature>
<keyword evidence="2" id="KW-0677">Repeat</keyword>
<dbReference type="InterPro" id="IPR001680">
    <property type="entry name" value="WD40_rpt"/>
</dbReference>
<dbReference type="InterPro" id="IPR056884">
    <property type="entry name" value="NPHP3-like_N"/>
</dbReference>
<dbReference type="OrthoDB" id="538223at2759"/>
<feature type="repeat" description="WD" evidence="3">
    <location>
        <begin position="828"/>
        <end position="869"/>
    </location>
</feature>
<dbReference type="PROSITE" id="PS50082">
    <property type="entry name" value="WD_REPEATS_2"/>
    <property type="match status" value="10"/>
</dbReference>
<feature type="repeat" description="WD" evidence="3">
    <location>
        <begin position="1103"/>
        <end position="1138"/>
    </location>
</feature>
<dbReference type="InterPro" id="IPR011047">
    <property type="entry name" value="Quinoprotein_ADH-like_sf"/>
</dbReference>
<dbReference type="Pfam" id="PF06985">
    <property type="entry name" value="HET"/>
    <property type="match status" value="1"/>
</dbReference>
<dbReference type="InterPro" id="IPR027417">
    <property type="entry name" value="P-loop_NTPase"/>
</dbReference>
<evidence type="ECO:0000313" key="5">
    <source>
        <dbReference type="EMBL" id="KAF1959925.1"/>
    </source>
</evidence>
<gene>
    <name evidence="5" type="ORF">CC80DRAFT_467193</name>
</gene>
<feature type="repeat" description="WD" evidence="3">
    <location>
        <begin position="1325"/>
        <end position="1366"/>
    </location>
</feature>
<accession>A0A6A5U504</accession>
<dbReference type="SUPFAM" id="SSF52540">
    <property type="entry name" value="P-loop containing nucleoside triphosphate hydrolases"/>
    <property type="match status" value="1"/>
</dbReference>
<dbReference type="Pfam" id="PF00400">
    <property type="entry name" value="WD40"/>
    <property type="match status" value="12"/>
</dbReference>
<dbReference type="InterPro" id="IPR007111">
    <property type="entry name" value="NACHT_NTPase"/>
</dbReference>
<protein>
    <submittedName>
        <fullName evidence="5">HET-R</fullName>
    </submittedName>
</protein>
<dbReference type="Proteomes" id="UP000800035">
    <property type="component" value="Unassembled WGS sequence"/>
</dbReference>
<feature type="repeat" description="WD" evidence="3">
    <location>
        <begin position="1189"/>
        <end position="1230"/>
    </location>
</feature>
<evidence type="ECO:0000256" key="3">
    <source>
        <dbReference type="PROSITE-ProRule" id="PRU00221"/>
    </source>
</evidence>
<keyword evidence="6" id="KW-1185">Reference proteome</keyword>
<evidence type="ECO:0000256" key="2">
    <source>
        <dbReference type="ARBA" id="ARBA00022737"/>
    </source>
</evidence>
<dbReference type="InterPro" id="IPR019775">
    <property type="entry name" value="WD40_repeat_CS"/>
</dbReference>
<dbReference type="Gene3D" id="3.40.50.300">
    <property type="entry name" value="P-loop containing nucleotide triphosphate hydrolases"/>
    <property type="match status" value="1"/>
</dbReference>
<feature type="repeat" description="WD" evidence="3">
    <location>
        <begin position="1274"/>
        <end position="1315"/>
    </location>
</feature>
<proteinExistence type="predicted"/>
<dbReference type="PROSITE" id="PS50294">
    <property type="entry name" value="WD_REPEATS_REGION"/>
    <property type="match status" value="6"/>
</dbReference>
<dbReference type="InterPro" id="IPR010730">
    <property type="entry name" value="HET"/>
</dbReference>
<feature type="domain" description="NACHT" evidence="4">
    <location>
        <begin position="296"/>
        <end position="468"/>
    </location>
</feature>
<dbReference type="SMART" id="SM00320">
    <property type="entry name" value="WD40"/>
    <property type="match status" value="12"/>
</dbReference>
<dbReference type="SUPFAM" id="SSF50998">
    <property type="entry name" value="Quinoprotein alcohol dehydrogenase-like"/>
    <property type="match status" value="1"/>
</dbReference>
<dbReference type="EMBL" id="ML976984">
    <property type="protein sequence ID" value="KAF1959925.1"/>
    <property type="molecule type" value="Genomic_DNA"/>
</dbReference>
<sequence>MRLLQCRGAGGYYLTELFTNNEEIPPYAILSHTWGADDSEVTFDDLTKGTGADKPGYEKIRFCAAQARQDGLDYFWIDTCCINKENKAELSRAINSMFLWYRKAARCYVYLSDVSTAKRKANSDTSEWKSTFQRSRWFTRGWTLQELLAPRAVEFFSRQHQRLGDKVSLRSQIHEITGIPERALQGEPLSQFSVNDRLSWITDRETKLEEDKAYSLLGIFGVSVPPFYGEGIGRALGRLRDEIDKLDMCTRDLHVTDPRRDKVRIEETKGGLLEESYHWIFQNPDFVHWHNDPQSRLLWIKGDPGKGKTMLLCGIINELSKSTTAKTSLHSYFFCQATDSRINSATAVLRGLLFMLVRQQPSLISKLREKYDRIGKALFEDANAWVVLCEIFTEILEDSTLDNAYFFVDALDECVKDLEKLLAFIVQKSSLFPHIKWIVTSRNYANIEQRLQLDSSGARLSLELKENAAQISRAVDAYIDHRLLELEQIQHDESIQSSVRETMQRKANGTFLWVSLVMKELKDVQAWEVLQVLEEVPTELTEVYRRMVQHIKQLKRQTPELCGQVLSTVVATYRPLHMQELCFLADLPNQGLDTEETTATIVKMCGSFLTVQEAYVYVIHQSATDFLSDEVSVFPSGMREVCGQIVSRSIQIMSRTLRRDMYSLGALGYPIEQVEQPQNDPLGASRYSCVYWINHLCDWGRSSTTNSSVMQDGGAVHEFLRAKHLYWLEALSLCEAISAGVVSLAKLENLLQGRADAAELMQLVHDIRRFLMYHQKGIECSPLQLYGSALLFSPTGSSTRMLFKHEEPNHIRIKPAIGDSWSACLQTLEDHEEPITAVAISHDSAWLASASEDATVKIWDVHSGACSQTLDGFSDYIHSVAFSHDSTLLAIAMWNRKGERSFLGGPTQKFGDDGPVQIYDISSGACLQTFRGHSSVVFSHDSTWLASASYADTAKIWDVSSGLCLQTFEGHKGWVNSVAFSHDSSQLVTAADDDTIKIWDASSGACLQTLEADDHVTSVAFSHDSALLASASTSDDCTIKIWNVNSGACLKTLNGHSDYVHSVAFSHDSSWLVSGSYNKYRNVSGDRTVKIWDVNTGICLQTFQGHSNGVRSVAFSHDSTRLVSASEDCTIKIWDTSSNAHPDWQMRESHSSGINSIVISHDSTRLASASDDHTIKIWDTSSGVCLQTLREHSERCRSVVFSHDSAYLASASYDGMVKIWDSNSGVCLRTFKIHGTGFSALAFSYDSSQLAAASWPGGAVEILDVSSCVCLQTLRGHSCWVNSVAFASDSKRLASVMSDRKVNLWDTRSGKCLTLSDHSDSVASVTFSYDSVASVTFSYDSTLLVTASTDCTIKIRDANSGVCLRTIDVEGTILHLSFDISDSYLHTDFGTIRVSSQSGTRALATDLELQNRPFRGLGLSADGVWITYNSENLVRLPSEYRPSCLVLSDKAIGIGTGAGRVWLCEVDMPEKQDELM</sequence>
<dbReference type="InterPro" id="IPR015943">
    <property type="entry name" value="WD40/YVTN_repeat-like_dom_sf"/>
</dbReference>
<feature type="repeat" description="WD" evidence="3">
    <location>
        <begin position="1031"/>
        <end position="1052"/>
    </location>
</feature>
<dbReference type="FunFam" id="3.40.50.300:FF:001638">
    <property type="entry name" value="NACHT and WD40 domain protein"/>
    <property type="match status" value="1"/>
</dbReference>
<organism evidence="5 6">
    <name type="scientific">Byssothecium circinans</name>
    <dbReference type="NCBI Taxonomy" id="147558"/>
    <lineage>
        <taxon>Eukaryota</taxon>
        <taxon>Fungi</taxon>
        <taxon>Dikarya</taxon>
        <taxon>Ascomycota</taxon>
        <taxon>Pezizomycotina</taxon>
        <taxon>Dothideomycetes</taxon>
        <taxon>Pleosporomycetidae</taxon>
        <taxon>Pleosporales</taxon>
        <taxon>Massarineae</taxon>
        <taxon>Massarinaceae</taxon>
        <taxon>Byssothecium</taxon>
    </lineage>
</organism>
<dbReference type="PANTHER" id="PTHR19879:SF9">
    <property type="entry name" value="TRANSCRIPTION INITIATION FACTOR TFIID SUBUNIT 5"/>
    <property type="match status" value="1"/>
</dbReference>
<dbReference type="SUPFAM" id="SSF50952">
    <property type="entry name" value="Soluble quinoprotein glucose dehydrogenase"/>
    <property type="match status" value="1"/>
</dbReference>
<dbReference type="Pfam" id="PF24883">
    <property type="entry name" value="NPHP3_N"/>
    <property type="match status" value="1"/>
</dbReference>
<name>A0A6A5U504_9PLEO</name>
<dbReference type="PROSITE" id="PS00678">
    <property type="entry name" value="WD_REPEATS_1"/>
    <property type="match status" value="6"/>
</dbReference>
<feature type="repeat" description="WD" evidence="3">
    <location>
        <begin position="935"/>
        <end position="967"/>
    </location>
</feature>
<reference evidence="5" key="1">
    <citation type="journal article" date="2020" name="Stud. Mycol.">
        <title>101 Dothideomycetes genomes: a test case for predicting lifestyles and emergence of pathogens.</title>
        <authorList>
            <person name="Haridas S."/>
            <person name="Albert R."/>
            <person name="Binder M."/>
            <person name="Bloem J."/>
            <person name="Labutti K."/>
            <person name="Salamov A."/>
            <person name="Andreopoulos B."/>
            <person name="Baker S."/>
            <person name="Barry K."/>
            <person name="Bills G."/>
            <person name="Bluhm B."/>
            <person name="Cannon C."/>
            <person name="Castanera R."/>
            <person name="Culley D."/>
            <person name="Daum C."/>
            <person name="Ezra D."/>
            <person name="Gonzalez J."/>
            <person name="Henrissat B."/>
            <person name="Kuo A."/>
            <person name="Liang C."/>
            <person name="Lipzen A."/>
            <person name="Lutzoni F."/>
            <person name="Magnuson J."/>
            <person name="Mondo S."/>
            <person name="Nolan M."/>
            <person name="Ohm R."/>
            <person name="Pangilinan J."/>
            <person name="Park H.-J."/>
            <person name="Ramirez L."/>
            <person name="Alfaro M."/>
            <person name="Sun H."/>
            <person name="Tritt A."/>
            <person name="Yoshinaga Y."/>
            <person name="Zwiers L.-H."/>
            <person name="Turgeon B."/>
            <person name="Goodwin S."/>
            <person name="Spatafora J."/>
            <person name="Crous P."/>
            <person name="Grigoriev I."/>
        </authorList>
    </citation>
    <scope>NUCLEOTIDE SEQUENCE</scope>
    <source>
        <strain evidence="5">CBS 675.92</strain>
    </source>
</reference>
<dbReference type="PROSITE" id="PS50837">
    <property type="entry name" value="NACHT"/>
    <property type="match status" value="1"/>
</dbReference>